<dbReference type="GeneID" id="80899182"/>
<evidence type="ECO:0000256" key="3">
    <source>
        <dbReference type="ARBA" id="ARBA00020983"/>
    </source>
</evidence>
<dbReference type="GO" id="GO:0015031">
    <property type="term" value="P:protein transport"/>
    <property type="evidence" value="ECO:0007669"/>
    <property type="project" value="UniProtKB-KW"/>
</dbReference>
<dbReference type="Proteomes" id="UP001144673">
    <property type="component" value="Chromosome 4"/>
</dbReference>
<comment type="similarity">
    <text evidence="2">Belongs to the COG8 family.</text>
</comment>
<keyword evidence="5" id="KW-0653">Protein transport</keyword>
<name>A0A9W8QAW6_AKAMU</name>
<dbReference type="PANTHER" id="PTHR21311:SF0">
    <property type="entry name" value="CONSERVED OLIGOMERIC GOLGI COMPLEX SUBUNIT 8"/>
    <property type="match status" value="1"/>
</dbReference>
<reference evidence="9" key="1">
    <citation type="journal article" date="2023" name="Access Microbiol">
        <title>De-novo genome assembly for Akanthomyces muscarius, a biocontrol agent of insect agricultural pests.</title>
        <authorList>
            <person name="Erdos Z."/>
            <person name="Studholme D.J."/>
            <person name="Raymond B."/>
            <person name="Sharma M."/>
        </authorList>
    </citation>
    <scope>NUCLEOTIDE SEQUENCE</scope>
    <source>
        <strain evidence="9">Ve6</strain>
    </source>
</reference>
<evidence type="ECO:0000256" key="8">
    <source>
        <dbReference type="ARBA" id="ARBA00031347"/>
    </source>
</evidence>
<sequence>MPAEDSLPAIFLICRFSNLIRTLEALKPLRDLADEERMRQHRAGQSWSGGQQTERFLKRFIEVFREHSFNLISISKNAGGGSTSMTGSSADNLGSIPPILSAFPVHLVGMLLETLRIYLPVVKDQASRESILTQVLYCAGSLGRLGADFGMLLPSIGVTEWPDLVKRHRLLAGRLESVIADYKVPSKGVPA</sequence>
<dbReference type="GO" id="GO:0017119">
    <property type="term" value="C:Golgi transport complex"/>
    <property type="evidence" value="ECO:0007669"/>
    <property type="project" value="InterPro"/>
</dbReference>
<keyword evidence="4" id="KW-0813">Transport</keyword>
<dbReference type="RefSeq" id="XP_056053029.1">
    <property type="nucleotide sequence ID" value="XM_056201259.1"/>
</dbReference>
<dbReference type="GO" id="GO:0006891">
    <property type="term" value="P:intra-Golgi vesicle-mediated transport"/>
    <property type="evidence" value="ECO:0007669"/>
    <property type="project" value="TreeGrafter"/>
</dbReference>
<dbReference type="InterPro" id="IPR007255">
    <property type="entry name" value="COG8"/>
</dbReference>
<keyword evidence="6" id="KW-0333">Golgi apparatus</keyword>
<organism evidence="9 10">
    <name type="scientific">Akanthomyces muscarius</name>
    <name type="common">Entomopathogenic fungus</name>
    <name type="synonym">Lecanicillium muscarium</name>
    <dbReference type="NCBI Taxonomy" id="2231603"/>
    <lineage>
        <taxon>Eukaryota</taxon>
        <taxon>Fungi</taxon>
        <taxon>Dikarya</taxon>
        <taxon>Ascomycota</taxon>
        <taxon>Pezizomycotina</taxon>
        <taxon>Sordariomycetes</taxon>
        <taxon>Hypocreomycetidae</taxon>
        <taxon>Hypocreales</taxon>
        <taxon>Cordycipitaceae</taxon>
        <taxon>Akanthomyces</taxon>
    </lineage>
</organism>
<dbReference type="KEGG" id="amus:LMH87_012023"/>
<proteinExistence type="inferred from homology"/>
<evidence type="ECO:0000256" key="2">
    <source>
        <dbReference type="ARBA" id="ARBA00006419"/>
    </source>
</evidence>
<keyword evidence="10" id="KW-1185">Reference proteome</keyword>
<evidence type="ECO:0000256" key="7">
    <source>
        <dbReference type="ARBA" id="ARBA00023136"/>
    </source>
</evidence>
<comment type="caution">
    <text evidence="9">The sequence shown here is derived from an EMBL/GenBank/DDBJ whole genome shotgun (WGS) entry which is preliminary data.</text>
</comment>
<evidence type="ECO:0000256" key="6">
    <source>
        <dbReference type="ARBA" id="ARBA00023034"/>
    </source>
</evidence>
<dbReference type="GO" id="GO:0000139">
    <property type="term" value="C:Golgi membrane"/>
    <property type="evidence" value="ECO:0007669"/>
    <property type="project" value="UniProtKB-SubCell"/>
</dbReference>
<dbReference type="PANTHER" id="PTHR21311">
    <property type="entry name" value="CONSERVED OLIGOMERIC GOLGI COMPLEX COMPONENT 8"/>
    <property type="match status" value="1"/>
</dbReference>
<evidence type="ECO:0000256" key="1">
    <source>
        <dbReference type="ARBA" id="ARBA00004395"/>
    </source>
</evidence>
<accession>A0A9W8QAW6</accession>
<dbReference type="AlphaFoldDB" id="A0A9W8QAW6"/>
<keyword evidence="7" id="KW-0472">Membrane</keyword>
<dbReference type="Pfam" id="PF04124">
    <property type="entry name" value="Dor1"/>
    <property type="match status" value="1"/>
</dbReference>
<comment type="subcellular location">
    <subcellularLocation>
        <location evidence="1">Golgi apparatus membrane</location>
        <topology evidence="1">Peripheral membrane protein</topology>
    </subcellularLocation>
</comment>
<dbReference type="EMBL" id="JAJHUN010000009">
    <property type="protein sequence ID" value="KAJ4151315.1"/>
    <property type="molecule type" value="Genomic_DNA"/>
</dbReference>
<gene>
    <name evidence="9" type="ORF">LMH87_012023</name>
</gene>
<protein>
    <recommendedName>
        <fullName evidence="3">Conserved oligomeric Golgi complex subunit 8</fullName>
    </recommendedName>
    <alternativeName>
        <fullName evidence="8">Component of oligomeric Golgi complex 8</fullName>
    </alternativeName>
</protein>
<evidence type="ECO:0000256" key="4">
    <source>
        <dbReference type="ARBA" id="ARBA00022448"/>
    </source>
</evidence>
<evidence type="ECO:0000313" key="10">
    <source>
        <dbReference type="Proteomes" id="UP001144673"/>
    </source>
</evidence>
<evidence type="ECO:0000313" key="9">
    <source>
        <dbReference type="EMBL" id="KAJ4151315.1"/>
    </source>
</evidence>
<evidence type="ECO:0000256" key="5">
    <source>
        <dbReference type="ARBA" id="ARBA00022927"/>
    </source>
</evidence>